<evidence type="ECO:0000313" key="2">
    <source>
        <dbReference type="Proteomes" id="UP000823786"/>
    </source>
</evidence>
<name>A0ABS4EW40_9HYPH</name>
<evidence type="ECO:0008006" key="3">
    <source>
        <dbReference type="Google" id="ProtNLM"/>
    </source>
</evidence>
<organism evidence="1 2">
    <name type="scientific">Rhizobium herbae</name>
    <dbReference type="NCBI Taxonomy" id="508661"/>
    <lineage>
        <taxon>Bacteria</taxon>
        <taxon>Pseudomonadati</taxon>
        <taxon>Pseudomonadota</taxon>
        <taxon>Alphaproteobacteria</taxon>
        <taxon>Hyphomicrobiales</taxon>
        <taxon>Rhizobiaceae</taxon>
        <taxon>Rhizobium/Agrobacterium group</taxon>
        <taxon>Rhizobium</taxon>
    </lineage>
</organism>
<keyword evidence="2" id="KW-1185">Reference proteome</keyword>
<dbReference type="EMBL" id="JAGGJV010000014">
    <property type="protein sequence ID" value="MBP1862175.1"/>
    <property type="molecule type" value="Genomic_DNA"/>
</dbReference>
<dbReference type="RefSeq" id="WP_209857169.1">
    <property type="nucleotide sequence ID" value="NZ_JAGGJV010000014.1"/>
</dbReference>
<protein>
    <recommendedName>
        <fullName evidence="3">DUF3486 family protein</fullName>
    </recommendedName>
</protein>
<sequence>MSSLSSAKIAPSDNGGGYFENLPRYALPALQTAFDRTKSRQYKSQAIHTGLKRDLHELGVEPPTFPILNEWIDGILHGRIERPLGAIATNAEPATSPTAEPAPAELFTMLTPETWRHTAKADENALSDLVARVIDEKAAALQTDARRYAQLLIAEQLRELADELEASGS</sequence>
<accession>A0ABS4EW40</accession>
<reference evidence="1 2" key="1">
    <citation type="submission" date="2021-03" db="EMBL/GenBank/DDBJ databases">
        <title>Genomic Encyclopedia of Type Strains, Phase IV (KMG-IV): sequencing the most valuable type-strain genomes for metagenomic binning, comparative biology and taxonomic classification.</title>
        <authorList>
            <person name="Goeker M."/>
        </authorList>
    </citation>
    <scope>NUCLEOTIDE SEQUENCE [LARGE SCALE GENOMIC DNA]</scope>
    <source>
        <strain evidence="1 2">DSM 26427</strain>
    </source>
</reference>
<comment type="caution">
    <text evidence="1">The sequence shown here is derived from an EMBL/GenBank/DDBJ whole genome shotgun (WGS) entry which is preliminary data.</text>
</comment>
<dbReference type="Proteomes" id="UP000823786">
    <property type="component" value="Unassembled WGS sequence"/>
</dbReference>
<proteinExistence type="predicted"/>
<gene>
    <name evidence="1" type="ORF">J2Z75_005706</name>
</gene>
<evidence type="ECO:0000313" key="1">
    <source>
        <dbReference type="EMBL" id="MBP1862175.1"/>
    </source>
</evidence>